<feature type="disulfide bond" evidence="13">
    <location>
        <begin position="35"/>
        <end position="50"/>
    </location>
</feature>
<evidence type="ECO:0000256" key="6">
    <source>
        <dbReference type="ARBA" id="ARBA00022525"/>
    </source>
</evidence>
<organism evidence="16 17">
    <name type="scientific">Digitaria exilis</name>
    <dbReference type="NCBI Taxonomy" id="1010633"/>
    <lineage>
        <taxon>Eukaryota</taxon>
        <taxon>Viridiplantae</taxon>
        <taxon>Streptophyta</taxon>
        <taxon>Embryophyta</taxon>
        <taxon>Tracheophyta</taxon>
        <taxon>Spermatophyta</taxon>
        <taxon>Magnoliopsida</taxon>
        <taxon>Liliopsida</taxon>
        <taxon>Poales</taxon>
        <taxon>Poaceae</taxon>
        <taxon>PACMAD clade</taxon>
        <taxon>Panicoideae</taxon>
        <taxon>Panicodae</taxon>
        <taxon>Paniceae</taxon>
        <taxon>Anthephorinae</taxon>
        <taxon>Digitaria</taxon>
    </lineage>
</organism>
<dbReference type="OrthoDB" id="1921208at2759"/>
<comment type="subunit">
    <text evidence="4">Oligomer (believed to be a pentamer but probably hexamer).</text>
</comment>
<feature type="domain" description="Cupin type-1" evidence="15">
    <location>
        <begin position="64"/>
        <end position="211"/>
    </location>
</feature>
<feature type="binding site" evidence="11">
    <location>
        <position position="114"/>
    </location>
    <ligand>
        <name>oxalate</name>
        <dbReference type="ChEBI" id="CHEBI:30623"/>
    </ligand>
</feature>
<evidence type="ECO:0000256" key="9">
    <source>
        <dbReference type="ARBA" id="ARBA00023157"/>
    </source>
</evidence>
<evidence type="ECO:0000313" key="16">
    <source>
        <dbReference type="EMBL" id="KAF8646703.1"/>
    </source>
</evidence>
<name>A0A835DUN1_9POAL</name>
<dbReference type="InterPro" id="IPR019780">
    <property type="entry name" value="Germin_Mn-BS"/>
</dbReference>
<dbReference type="PROSITE" id="PS00725">
    <property type="entry name" value="GERMIN"/>
    <property type="match status" value="1"/>
</dbReference>
<evidence type="ECO:0000256" key="5">
    <source>
        <dbReference type="ARBA" id="ARBA00022523"/>
    </source>
</evidence>
<accession>A0A835DUN1</accession>
<keyword evidence="8 14" id="KW-0732">Signal</keyword>
<evidence type="ECO:0000256" key="1">
    <source>
        <dbReference type="ARBA" id="ARBA00003629"/>
    </source>
</evidence>
<dbReference type="PRINTS" id="PR00325">
    <property type="entry name" value="GERMIN"/>
</dbReference>
<dbReference type="Gene3D" id="2.60.120.10">
    <property type="entry name" value="Jelly Rolls"/>
    <property type="match status" value="1"/>
</dbReference>
<evidence type="ECO:0000313" key="17">
    <source>
        <dbReference type="Proteomes" id="UP000636709"/>
    </source>
</evidence>
<keyword evidence="6 14" id="KW-0964">Secreted</keyword>
<proteinExistence type="inferred from homology"/>
<feature type="binding site" evidence="12">
    <location>
        <position position="159"/>
    </location>
    <ligand>
        <name>Mn(2+)</name>
        <dbReference type="ChEBI" id="CHEBI:29035"/>
    </ligand>
</feature>
<dbReference type="CDD" id="cd02241">
    <property type="entry name" value="cupin_OxOx"/>
    <property type="match status" value="1"/>
</dbReference>
<feature type="signal peptide" evidence="14">
    <location>
        <begin position="1"/>
        <end position="20"/>
    </location>
</feature>
<comment type="similarity">
    <text evidence="3 14">Belongs to the germin family.</text>
</comment>
<evidence type="ECO:0000256" key="7">
    <source>
        <dbReference type="ARBA" id="ARBA00022723"/>
    </source>
</evidence>
<evidence type="ECO:0000256" key="13">
    <source>
        <dbReference type="PIRSR" id="PIRSR601929-3"/>
    </source>
</evidence>
<feature type="chain" id="PRO_5033109772" description="Germin-like protein" evidence="14">
    <location>
        <begin position="21"/>
        <end position="224"/>
    </location>
</feature>
<evidence type="ECO:0000256" key="3">
    <source>
        <dbReference type="ARBA" id="ARBA00007456"/>
    </source>
</evidence>
<feature type="binding site" evidence="12">
    <location>
        <position position="114"/>
    </location>
    <ligand>
        <name>Mn(2+)</name>
        <dbReference type="ChEBI" id="CHEBI:29035"/>
    </ligand>
</feature>
<dbReference type="PANTHER" id="PTHR31238">
    <property type="entry name" value="GERMIN-LIKE PROTEIN SUBFAMILY 3 MEMBER 3"/>
    <property type="match status" value="1"/>
</dbReference>
<feature type="binding site" evidence="12">
    <location>
        <position position="112"/>
    </location>
    <ligand>
        <name>Mn(2+)</name>
        <dbReference type="ChEBI" id="CHEBI:29035"/>
    </ligand>
</feature>
<dbReference type="EMBL" id="JACEFO010002883">
    <property type="protein sequence ID" value="KAF8646703.1"/>
    <property type="molecule type" value="Genomic_DNA"/>
</dbReference>
<dbReference type="SUPFAM" id="SSF51182">
    <property type="entry name" value="RmlC-like cupins"/>
    <property type="match status" value="1"/>
</dbReference>
<keyword evidence="9 13" id="KW-1015">Disulfide bond</keyword>
<evidence type="ECO:0000259" key="15">
    <source>
        <dbReference type="SMART" id="SM00835"/>
    </source>
</evidence>
<evidence type="ECO:0000256" key="10">
    <source>
        <dbReference type="ARBA" id="ARBA00023211"/>
    </source>
</evidence>
<evidence type="ECO:0000256" key="11">
    <source>
        <dbReference type="PIRSR" id="PIRSR601929-1"/>
    </source>
</evidence>
<sequence length="224" mass="23682">MAPKATTMLHLLLFAVPFLSQLLPFSSLALTQDFCVANLHLPDTPSGYPCKPKALVTADDFHSSALAQPGPTVAPFNTSLASANVNQYPALNGLGISATRVDIHPGGVVPLHSHPEASELLFVLEGNLSAGFVSAGTNVAYVKTVGKGEMFVFPQGLLHFQYNLGNTTAVAFAAYSSPNPALQIADYAMFGSSLTVDVVNKVTFIKKEEIMSLKRFFGPSAVPS</sequence>
<dbReference type="InterPro" id="IPR001929">
    <property type="entry name" value="Germin"/>
</dbReference>
<evidence type="ECO:0000256" key="12">
    <source>
        <dbReference type="PIRSR" id="PIRSR601929-2"/>
    </source>
</evidence>
<comment type="subcellular location">
    <subcellularLocation>
        <location evidence="2 14">Secreted</location>
        <location evidence="2 14">Extracellular space</location>
        <location evidence="2 14">Apoplast</location>
    </subcellularLocation>
</comment>
<dbReference type="InterPro" id="IPR011051">
    <property type="entry name" value="RmlC_Cupin_sf"/>
</dbReference>
<keyword evidence="17" id="KW-1185">Reference proteome</keyword>
<dbReference type="Proteomes" id="UP000636709">
    <property type="component" value="Unassembled WGS sequence"/>
</dbReference>
<dbReference type="FunFam" id="2.60.120.10:FF:000047">
    <property type="entry name" value="Auxin-binding protein ABP19a"/>
    <property type="match status" value="1"/>
</dbReference>
<feature type="binding site" evidence="11">
    <location>
        <position position="119"/>
    </location>
    <ligand>
        <name>oxalate</name>
        <dbReference type="ChEBI" id="CHEBI:30623"/>
    </ligand>
</feature>
<feature type="binding site" evidence="12">
    <location>
        <position position="119"/>
    </location>
    <ligand>
        <name>Mn(2+)</name>
        <dbReference type="ChEBI" id="CHEBI:29035"/>
    </ligand>
</feature>
<comment type="caution">
    <text evidence="16">The sequence shown here is derived from an EMBL/GenBank/DDBJ whole genome shotgun (WGS) entry which is preliminary data.</text>
</comment>
<comment type="function">
    <text evidence="1">May play a role in plant defense. Probably has no oxalate oxidase activity even if the active site is conserved.</text>
</comment>
<dbReference type="AlphaFoldDB" id="A0A835DUN1"/>
<evidence type="ECO:0000256" key="14">
    <source>
        <dbReference type="RuleBase" id="RU366015"/>
    </source>
</evidence>
<reference evidence="16" key="1">
    <citation type="submission" date="2020-07" db="EMBL/GenBank/DDBJ databases">
        <title>Genome sequence and genetic diversity analysis of an under-domesticated orphan crop, white fonio (Digitaria exilis).</title>
        <authorList>
            <person name="Bennetzen J.L."/>
            <person name="Chen S."/>
            <person name="Ma X."/>
            <person name="Wang X."/>
            <person name="Yssel A.E.J."/>
            <person name="Chaluvadi S.R."/>
            <person name="Johnson M."/>
            <person name="Gangashetty P."/>
            <person name="Hamidou F."/>
            <person name="Sanogo M.D."/>
            <person name="Zwaenepoel A."/>
            <person name="Wallace J."/>
            <person name="Van De Peer Y."/>
            <person name="Van Deynze A."/>
        </authorList>
    </citation>
    <scope>NUCLEOTIDE SEQUENCE</scope>
    <source>
        <tissue evidence="16">Leaves</tissue>
    </source>
</reference>
<dbReference type="InterPro" id="IPR014710">
    <property type="entry name" value="RmlC-like_jellyroll"/>
</dbReference>
<keyword evidence="10 11" id="KW-0464">Manganese</keyword>
<evidence type="ECO:0000256" key="2">
    <source>
        <dbReference type="ARBA" id="ARBA00004271"/>
    </source>
</evidence>
<dbReference type="SMART" id="SM00835">
    <property type="entry name" value="Cupin_1"/>
    <property type="match status" value="1"/>
</dbReference>
<evidence type="ECO:0000256" key="8">
    <source>
        <dbReference type="ARBA" id="ARBA00022729"/>
    </source>
</evidence>
<protein>
    <recommendedName>
        <fullName evidence="14">Germin-like protein</fullName>
    </recommendedName>
</protein>
<dbReference type="GO" id="GO:0048046">
    <property type="term" value="C:apoplast"/>
    <property type="evidence" value="ECO:0007669"/>
    <property type="project" value="UniProtKB-SubCell"/>
</dbReference>
<keyword evidence="5 14" id="KW-0052">Apoplast</keyword>
<gene>
    <name evidence="16" type="ORF">HU200_065705</name>
</gene>
<dbReference type="Pfam" id="PF00190">
    <property type="entry name" value="Cupin_1"/>
    <property type="match status" value="1"/>
</dbReference>
<dbReference type="GO" id="GO:0030145">
    <property type="term" value="F:manganese ion binding"/>
    <property type="evidence" value="ECO:0007669"/>
    <property type="project" value="UniProtKB-UniRule"/>
</dbReference>
<dbReference type="InterPro" id="IPR006045">
    <property type="entry name" value="Cupin_1"/>
</dbReference>
<keyword evidence="7 11" id="KW-0479">Metal-binding</keyword>
<evidence type="ECO:0000256" key="4">
    <source>
        <dbReference type="ARBA" id="ARBA00011268"/>
    </source>
</evidence>